<evidence type="ECO:0000313" key="2">
    <source>
        <dbReference type="Proteomes" id="UP001281147"/>
    </source>
</evidence>
<gene>
    <name evidence="1" type="ORF">LTR37_010015</name>
</gene>
<sequence>MSKDIVPLTKLEHLGDPQRCIKARLHSAAARRIFGLPEILERILANLSVSELYVVMRVDRDFRGLIEDSMRLRRLMFITYYPGPPINSHLNVNPLLETALLNLVFELKTIHTKADMIELKYRQPSKWHGDFDDSRNVQKSKTWRLMKITNYLVPALYIHDKYRSQYKRAAKPAQKTRRNEY</sequence>
<proteinExistence type="predicted"/>
<evidence type="ECO:0000313" key="1">
    <source>
        <dbReference type="EMBL" id="KAK3710791.1"/>
    </source>
</evidence>
<reference evidence="1" key="1">
    <citation type="submission" date="2023-07" db="EMBL/GenBank/DDBJ databases">
        <title>Black Yeasts Isolated from many extreme environments.</title>
        <authorList>
            <person name="Coleine C."/>
            <person name="Stajich J.E."/>
            <person name="Selbmann L."/>
        </authorList>
    </citation>
    <scope>NUCLEOTIDE SEQUENCE</scope>
    <source>
        <strain evidence="1">CCFEE 5714</strain>
    </source>
</reference>
<keyword evidence="2" id="KW-1185">Reference proteome</keyword>
<organism evidence="1 2">
    <name type="scientific">Vermiconidia calcicola</name>
    <dbReference type="NCBI Taxonomy" id="1690605"/>
    <lineage>
        <taxon>Eukaryota</taxon>
        <taxon>Fungi</taxon>
        <taxon>Dikarya</taxon>
        <taxon>Ascomycota</taxon>
        <taxon>Pezizomycotina</taxon>
        <taxon>Dothideomycetes</taxon>
        <taxon>Dothideomycetidae</taxon>
        <taxon>Mycosphaerellales</taxon>
        <taxon>Extremaceae</taxon>
        <taxon>Vermiconidia</taxon>
    </lineage>
</organism>
<protein>
    <submittedName>
        <fullName evidence="1">Uncharacterized protein</fullName>
    </submittedName>
</protein>
<accession>A0ACC3N8S1</accession>
<name>A0ACC3N8S1_9PEZI</name>
<comment type="caution">
    <text evidence="1">The sequence shown here is derived from an EMBL/GenBank/DDBJ whole genome shotgun (WGS) entry which is preliminary data.</text>
</comment>
<dbReference type="EMBL" id="JAUTXU010000081">
    <property type="protein sequence ID" value="KAK3710791.1"/>
    <property type="molecule type" value="Genomic_DNA"/>
</dbReference>
<dbReference type="Proteomes" id="UP001281147">
    <property type="component" value="Unassembled WGS sequence"/>
</dbReference>